<dbReference type="Proteomes" id="UP000694920">
    <property type="component" value="Unplaced"/>
</dbReference>
<organism evidence="8 9">
    <name type="scientific">Cephus cinctus</name>
    <name type="common">Wheat stem sawfly</name>
    <dbReference type="NCBI Taxonomy" id="211228"/>
    <lineage>
        <taxon>Eukaryota</taxon>
        <taxon>Metazoa</taxon>
        <taxon>Ecdysozoa</taxon>
        <taxon>Arthropoda</taxon>
        <taxon>Hexapoda</taxon>
        <taxon>Insecta</taxon>
        <taxon>Pterygota</taxon>
        <taxon>Neoptera</taxon>
        <taxon>Endopterygota</taxon>
        <taxon>Hymenoptera</taxon>
        <taxon>Cephoidea</taxon>
        <taxon>Cephidae</taxon>
        <taxon>Cephus</taxon>
    </lineage>
</organism>
<evidence type="ECO:0000256" key="4">
    <source>
        <dbReference type="ARBA" id="ARBA00023136"/>
    </source>
</evidence>
<dbReference type="InterPro" id="IPR028055">
    <property type="entry name" value="YidC/Oxa/ALB_C"/>
</dbReference>
<evidence type="ECO:0000313" key="9">
    <source>
        <dbReference type="RefSeq" id="XP_015590121.1"/>
    </source>
</evidence>
<comment type="similarity">
    <text evidence="5">Belongs to the OXA1/ALB3/YidC family.</text>
</comment>
<keyword evidence="2 5" id="KW-0812">Transmembrane</keyword>
<comment type="subcellular location">
    <subcellularLocation>
        <location evidence="1 5">Membrane</location>
        <topology evidence="1 5">Multi-pass membrane protein</topology>
    </subcellularLocation>
</comment>
<sequence length="449" mass="51919">MQTNVVLQTTRDIYSLIRNTRNTRFFTQPVTEYCLTVQRHFNVYTRGTTIDNNGYEKPSTKINASLRTDFIQEYMIPKTVNHEYEVFQNFRYRSKACASKRRVVLKNLESYSQVLHIGLLSHSTPRTLSVAVRHFSTNSASEHVGSNNIEAPLMVMTGIWKKLSECPPVEFVQNSLISLHSSTGLPWWATIVLATVMTRSIVTIPLSCYQVYITAKLHNLKYEMEDIVKELKKETNLAVRQFKWTEDYARSVYNRSLNTQWNKLIVRDNCHPMKGAILVIVQIPLWVILSITLRNLCYMLPHGDTAAQITYLEMAVGGFAWISNLTYPDPTFILPVLYGLSNLAVIEIHHMLKVGEHNKTQKYVTNFMRCLSIALVPVAAYIPSCITLYWTTSSLFGIFQNLLLACPKFRRLMRIPKTDVELEHPYTYLFEKIRSRLGLQKELERMKKL</sequence>
<dbReference type="PANTHER" id="PTHR12428:SF65">
    <property type="entry name" value="CYTOCHROME C OXIDASE ASSEMBLY PROTEIN COX18, MITOCHONDRIAL"/>
    <property type="match status" value="1"/>
</dbReference>
<dbReference type="AlphaFoldDB" id="A0AAJ7FG36"/>
<dbReference type="CDD" id="cd20069">
    <property type="entry name" value="5TM_Oxa1-like"/>
    <property type="match status" value="1"/>
</dbReference>
<dbReference type="GO" id="GO:0033617">
    <property type="term" value="P:mitochondrial respiratory chain complex IV assembly"/>
    <property type="evidence" value="ECO:0007669"/>
    <property type="project" value="TreeGrafter"/>
</dbReference>
<keyword evidence="8" id="KW-1185">Reference proteome</keyword>
<evidence type="ECO:0000259" key="7">
    <source>
        <dbReference type="Pfam" id="PF02096"/>
    </source>
</evidence>
<evidence type="ECO:0000256" key="3">
    <source>
        <dbReference type="ARBA" id="ARBA00022989"/>
    </source>
</evidence>
<accession>A0AAJ7FG36</accession>
<dbReference type="RefSeq" id="XP_015590121.1">
    <property type="nucleotide sequence ID" value="XM_015734635.1"/>
</dbReference>
<dbReference type="KEGG" id="ccin:107265307"/>
<reference evidence="9" key="1">
    <citation type="submission" date="2025-08" db="UniProtKB">
        <authorList>
            <consortium name="RefSeq"/>
        </authorList>
    </citation>
    <scope>IDENTIFICATION</scope>
</reference>
<dbReference type="Pfam" id="PF02096">
    <property type="entry name" value="60KD_IMP"/>
    <property type="match status" value="1"/>
</dbReference>
<feature type="transmembrane region" description="Helical" evidence="6">
    <location>
        <begin position="364"/>
        <end position="382"/>
    </location>
</feature>
<feature type="transmembrane region" description="Helical" evidence="6">
    <location>
        <begin position="275"/>
        <end position="297"/>
    </location>
</feature>
<evidence type="ECO:0000256" key="6">
    <source>
        <dbReference type="SAM" id="Phobius"/>
    </source>
</evidence>
<evidence type="ECO:0000256" key="1">
    <source>
        <dbReference type="ARBA" id="ARBA00004141"/>
    </source>
</evidence>
<evidence type="ECO:0000313" key="8">
    <source>
        <dbReference type="Proteomes" id="UP000694920"/>
    </source>
</evidence>
<dbReference type="InterPro" id="IPR001708">
    <property type="entry name" value="YidC/ALB3/OXA1/COX18"/>
</dbReference>
<dbReference type="GO" id="GO:0032977">
    <property type="term" value="F:membrane insertase activity"/>
    <property type="evidence" value="ECO:0007669"/>
    <property type="project" value="InterPro"/>
</dbReference>
<keyword evidence="4 6" id="KW-0472">Membrane</keyword>
<dbReference type="PANTHER" id="PTHR12428">
    <property type="entry name" value="OXA1"/>
    <property type="match status" value="1"/>
</dbReference>
<dbReference type="GO" id="GO:0005743">
    <property type="term" value="C:mitochondrial inner membrane"/>
    <property type="evidence" value="ECO:0007669"/>
    <property type="project" value="TreeGrafter"/>
</dbReference>
<protein>
    <submittedName>
        <fullName evidence="9">Cytochrome c oxidase assembly protein COX18, mitochondrial isoform X1</fullName>
    </submittedName>
</protein>
<dbReference type="GeneID" id="107265307"/>
<dbReference type="GO" id="GO:0032979">
    <property type="term" value="P:protein insertion into mitochondrial inner membrane from matrix"/>
    <property type="evidence" value="ECO:0007669"/>
    <property type="project" value="TreeGrafter"/>
</dbReference>
<proteinExistence type="inferred from homology"/>
<evidence type="ECO:0000256" key="5">
    <source>
        <dbReference type="RuleBase" id="RU003945"/>
    </source>
</evidence>
<gene>
    <name evidence="9" type="primary">LOC107265307</name>
</gene>
<evidence type="ECO:0000256" key="2">
    <source>
        <dbReference type="ARBA" id="ARBA00022692"/>
    </source>
</evidence>
<feature type="domain" description="Membrane insertase YidC/Oxa/ALB C-terminal" evidence="7">
    <location>
        <begin position="187"/>
        <end position="403"/>
    </location>
</feature>
<name>A0AAJ7FG36_CEPCN</name>
<keyword evidence="3 6" id="KW-1133">Transmembrane helix</keyword>